<dbReference type="Proteomes" id="UP000619244">
    <property type="component" value="Unassembled WGS sequence"/>
</dbReference>
<evidence type="ECO:0000256" key="5">
    <source>
        <dbReference type="SAM" id="MobiDB-lite"/>
    </source>
</evidence>
<evidence type="ECO:0000313" key="7">
    <source>
        <dbReference type="EMBL" id="GGX87281.1"/>
    </source>
</evidence>
<keyword evidence="3" id="KW-0238">DNA-binding</keyword>
<reference evidence="7" key="2">
    <citation type="submission" date="2020-09" db="EMBL/GenBank/DDBJ databases">
        <authorList>
            <person name="Sun Q."/>
            <person name="Ohkuma M."/>
        </authorList>
    </citation>
    <scope>NUCLEOTIDE SEQUENCE</scope>
    <source>
        <strain evidence="7">JCM 4790</strain>
    </source>
</reference>
<comment type="similarity">
    <text evidence="1">Belongs to the LysR transcriptional regulatory family.</text>
</comment>
<dbReference type="SUPFAM" id="SSF46785">
    <property type="entry name" value="Winged helix' DNA-binding domain"/>
    <property type="match status" value="1"/>
</dbReference>
<dbReference type="RefSeq" id="WP_190192233.1">
    <property type="nucleotide sequence ID" value="NZ_BMVU01000024.1"/>
</dbReference>
<dbReference type="PRINTS" id="PR00039">
    <property type="entry name" value="HTHLYSR"/>
</dbReference>
<dbReference type="Pfam" id="PF03466">
    <property type="entry name" value="LysR_substrate"/>
    <property type="match status" value="2"/>
</dbReference>
<feature type="compositionally biased region" description="Gly residues" evidence="5">
    <location>
        <begin position="308"/>
        <end position="318"/>
    </location>
</feature>
<evidence type="ECO:0000256" key="1">
    <source>
        <dbReference type="ARBA" id="ARBA00009437"/>
    </source>
</evidence>
<dbReference type="Pfam" id="PF00126">
    <property type="entry name" value="HTH_1"/>
    <property type="match status" value="1"/>
</dbReference>
<dbReference type="PANTHER" id="PTHR30346">
    <property type="entry name" value="TRANSCRIPTIONAL DUAL REGULATOR HCAR-RELATED"/>
    <property type="match status" value="1"/>
</dbReference>
<organism evidence="7 8">
    <name type="scientific">Streptomyces minutiscleroticus</name>
    <dbReference type="NCBI Taxonomy" id="68238"/>
    <lineage>
        <taxon>Bacteria</taxon>
        <taxon>Bacillati</taxon>
        <taxon>Actinomycetota</taxon>
        <taxon>Actinomycetes</taxon>
        <taxon>Kitasatosporales</taxon>
        <taxon>Streptomycetaceae</taxon>
        <taxon>Streptomyces</taxon>
    </lineage>
</organism>
<feature type="region of interest" description="Disordered" evidence="5">
    <location>
        <begin position="273"/>
        <end position="318"/>
    </location>
</feature>
<dbReference type="EMBL" id="BMVU01000024">
    <property type="protein sequence ID" value="GGX87281.1"/>
    <property type="molecule type" value="Genomic_DNA"/>
</dbReference>
<proteinExistence type="inferred from homology"/>
<evidence type="ECO:0000256" key="3">
    <source>
        <dbReference type="ARBA" id="ARBA00023125"/>
    </source>
</evidence>
<dbReference type="InterPro" id="IPR005119">
    <property type="entry name" value="LysR_subst-bd"/>
</dbReference>
<name>A0A918NQ97_9ACTN</name>
<dbReference type="InterPro" id="IPR036388">
    <property type="entry name" value="WH-like_DNA-bd_sf"/>
</dbReference>
<evidence type="ECO:0000256" key="2">
    <source>
        <dbReference type="ARBA" id="ARBA00023015"/>
    </source>
</evidence>
<evidence type="ECO:0000313" key="8">
    <source>
        <dbReference type="Proteomes" id="UP000619244"/>
    </source>
</evidence>
<keyword evidence="2" id="KW-0805">Transcription regulation</keyword>
<keyword evidence="4" id="KW-0804">Transcription</keyword>
<feature type="domain" description="HTH lysR-type" evidence="6">
    <location>
        <begin position="1"/>
        <end position="58"/>
    </location>
</feature>
<dbReference type="PROSITE" id="PS50931">
    <property type="entry name" value="HTH_LYSR"/>
    <property type="match status" value="1"/>
</dbReference>
<accession>A0A918NQ97</accession>
<protein>
    <submittedName>
        <fullName evidence="7">LysR family transcriptional regulator</fullName>
    </submittedName>
</protein>
<dbReference type="FunFam" id="1.10.10.10:FF:000001">
    <property type="entry name" value="LysR family transcriptional regulator"/>
    <property type="match status" value="1"/>
</dbReference>
<dbReference type="PANTHER" id="PTHR30346:SF0">
    <property type="entry name" value="HCA OPERON TRANSCRIPTIONAL ACTIVATOR HCAR"/>
    <property type="match status" value="1"/>
</dbReference>
<dbReference type="Gene3D" id="1.10.10.10">
    <property type="entry name" value="Winged helix-like DNA-binding domain superfamily/Winged helix DNA-binding domain"/>
    <property type="match status" value="1"/>
</dbReference>
<comment type="caution">
    <text evidence="7">The sequence shown here is derived from an EMBL/GenBank/DDBJ whole genome shotgun (WGS) entry which is preliminary data.</text>
</comment>
<feature type="compositionally biased region" description="Low complexity" evidence="5">
    <location>
        <begin position="281"/>
        <end position="307"/>
    </location>
</feature>
<evidence type="ECO:0000256" key="4">
    <source>
        <dbReference type="ARBA" id="ARBA00023163"/>
    </source>
</evidence>
<gene>
    <name evidence="7" type="ORF">GCM10010358_46670</name>
</gene>
<dbReference type="Gene3D" id="3.40.190.10">
    <property type="entry name" value="Periplasmic binding protein-like II"/>
    <property type="match status" value="2"/>
</dbReference>
<dbReference type="AlphaFoldDB" id="A0A918NQ97"/>
<dbReference type="Gene3D" id="3.40.190.290">
    <property type="match status" value="1"/>
</dbReference>
<evidence type="ECO:0000259" key="6">
    <source>
        <dbReference type="PROSITE" id="PS50931"/>
    </source>
</evidence>
<sequence length="318" mass="32842">MESRPLRYFVAVAEELNFARAAERLGISPPPLSRAIRGLEADLGVTLFERTTHSVTLTGAGEVLLAEARVALDALRAAGRRAQRAAAGAGLVLAVKADGDAGLLEPVLERYAAEPASAPVTVRLCGWHEQPRLLRLGEADAALVHEPFDRTGLDTEPLVTERRVAALAAAHPLAARDRIALADLGLGPGELYRFLDETAHQGSDLAQLLTLVALGRAVALLPASVATRYPRPGVVYRPVPDAPPAVLSIAWPQQSRSTATAALVRTAASVAEAVRGRGEDSPASSATAGSPPPAHRAAAAGSPAAAAGRGGSSTGHRS</sequence>
<dbReference type="SUPFAM" id="SSF53850">
    <property type="entry name" value="Periplasmic binding protein-like II"/>
    <property type="match status" value="1"/>
</dbReference>
<dbReference type="GO" id="GO:0003700">
    <property type="term" value="F:DNA-binding transcription factor activity"/>
    <property type="evidence" value="ECO:0007669"/>
    <property type="project" value="InterPro"/>
</dbReference>
<dbReference type="GO" id="GO:0032993">
    <property type="term" value="C:protein-DNA complex"/>
    <property type="evidence" value="ECO:0007669"/>
    <property type="project" value="TreeGrafter"/>
</dbReference>
<dbReference type="InterPro" id="IPR000847">
    <property type="entry name" value="LysR_HTH_N"/>
</dbReference>
<reference evidence="7" key="1">
    <citation type="journal article" date="2014" name="Int. J. Syst. Evol. Microbiol.">
        <title>Complete genome sequence of Corynebacterium casei LMG S-19264T (=DSM 44701T), isolated from a smear-ripened cheese.</title>
        <authorList>
            <consortium name="US DOE Joint Genome Institute (JGI-PGF)"/>
            <person name="Walter F."/>
            <person name="Albersmeier A."/>
            <person name="Kalinowski J."/>
            <person name="Ruckert C."/>
        </authorList>
    </citation>
    <scope>NUCLEOTIDE SEQUENCE</scope>
    <source>
        <strain evidence="7">JCM 4790</strain>
    </source>
</reference>
<dbReference type="InterPro" id="IPR036390">
    <property type="entry name" value="WH_DNA-bd_sf"/>
</dbReference>
<dbReference type="GO" id="GO:0003677">
    <property type="term" value="F:DNA binding"/>
    <property type="evidence" value="ECO:0007669"/>
    <property type="project" value="UniProtKB-KW"/>
</dbReference>
<keyword evidence="8" id="KW-1185">Reference proteome</keyword>